<proteinExistence type="predicted"/>
<comment type="caution">
    <text evidence="1">The sequence shown here is derived from an EMBL/GenBank/DDBJ whole genome shotgun (WGS) entry which is preliminary data.</text>
</comment>
<dbReference type="EMBL" id="JANLCJ010000517">
    <property type="protein sequence ID" value="MCS5737225.1"/>
    <property type="molecule type" value="Genomic_DNA"/>
</dbReference>
<evidence type="ECO:0000313" key="1">
    <source>
        <dbReference type="EMBL" id="MCS5737225.1"/>
    </source>
</evidence>
<evidence type="ECO:0000313" key="2">
    <source>
        <dbReference type="Proteomes" id="UP001165586"/>
    </source>
</evidence>
<sequence>MVVGQTIKVRRKGMGWSRERDFKISAIGDKGMLGYFDGMNDFEQHIHQSTHEWRENGKN</sequence>
<gene>
    <name evidence="1" type="ORF">N1032_26200</name>
</gene>
<dbReference type="Proteomes" id="UP001165586">
    <property type="component" value="Unassembled WGS sequence"/>
</dbReference>
<name>A0ABT2HB99_9MICO</name>
<dbReference type="RefSeq" id="WP_259543565.1">
    <property type="nucleotide sequence ID" value="NZ_JANLCJ010000517.1"/>
</dbReference>
<keyword evidence="2" id="KW-1185">Reference proteome</keyword>
<organism evidence="1 2">
    <name type="scientific">Herbiconiux daphne</name>
    <dbReference type="NCBI Taxonomy" id="2970914"/>
    <lineage>
        <taxon>Bacteria</taxon>
        <taxon>Bacillati</taxon>
        <taxon>Actinomycetota</taxon>
        <taxon>Actinomycetes</taxon>
        <taxon>Micrococcales</taxon>
        <taxon>Microbacteriaceae</taxon>
        <taxon>Herbiconiux</taxon>
    </lineage>
</organism>
<protein>
    <submittedName>
        <fullName evidence="1">Uncharacterized protein</fullName>
    </submittedName>
</protein>
<accession>A0ABT2HB99</accession>
<reference evidence="1" key="1">
    <citation type="submission" date="2022-08" db="EMBL/GenBank/DDBJ databases">
        <authorList>
            <person name="Deng Y."/>
            <person name="Han X.-F."/>
            <person name="Zhang Y.-Q."/>
        </authorList>
    </citation>
    <scope>NUCLEOTIDE SEQUENCE</scope>
    <source>
        <strain evidence="1">CPCC 203386</strain>
    </source>
</reference>